<accession>A0A1L9VVV9</accession>
<protein>
    <submittedName>
        <fullName evidence="1">Uncharacterized protein</fullName>
    </submittedName>
</protein>
<dbReference type="GeneID" id="34460442"/>
<dbReference type="AlphaFoldDB" id="A0A1L9VVV9"/>
<gene>
    <name evidence="1" type="ORF">ASPGLDRAFT_32508</name>
</gene>
<dbReference type="Proteomes" id="UP000184300">
    <property type="component" value="Unassembled WGS sequence"/>
</dbReference>
<dbReference type="RefSeq" id="XP_022404731.1">
    <property type="nucleotide sequence ID" value="XM_022544181.1"/>
</dbReference>
<evidence type="ECO:0000313" key="1">
    <source>
        <dbReference type="EMBL" id="OJJ88048.1"/>
    </source>
</evidence>
<dbReference type="VEuPathDB" id="FungiDB:ASPGLDRAFT_32508"/>
<keyword evidence="2" id="KW-1185">Reference proteome</keyword>
<proteinExistence type="predicted"/>
<dbReference type="EMBL" id="KV878890">
    <property type="protein sequence ID" value="OJJ88048.1"/>
    <property type="molecule type" value="Genomic_DNA"/>
</dbReference>
<organism evidence="1 2">
    <name type="scientific">Aspergillus glaucus CBS 516.65</name>
    <dbReference type="NCBI Taxonomy" id="1160497"/>
    <lineage>
        <taxon>Eukaryota</taxon>
        <taxon>Fungi</taxon>
        <taxon>Dikarya</taxon>
        <taxon>Ascomycota</taxon>
        <taxon>Pezizomycotina</taxon>
        <taxon>Eurotiomycetes</taxon>
        <taxon>Eurotiomycetidae</taxon>
        <taxon>Eurotiales</taxon>
        <taxon>Aspergillaceae</taxon>
        <taxon>Aspergillus</taxon>
        <taxon>Aspergillus subgen. Aspergillus</taxon>
    </lineage>
</organism>
<dbReference type="OrthoDB" id="4498339at2759"/>
<reference evidence="2" key="1">
    <citation type="journal article" date="2017" name="Genome Biol.">
        <title>Comparative genomics reveals high biological diversity and specific adaptations in the industrially and medically important fungal genus Aspergillus.</title>
        <authorList>
            <person name="de Vries R.P."/>
            <person name="Riley R."/>
            <person name="Wiebenga A."/>
            <person name="Aguilar-Osorio G."/>
            <person name="Amillis S."/>
            <person name="Uchima C.A."/>
            <person name="Anderluh G."/>
            <person name="Asadollahi M."/>
            <person name="Askin M."/>
            <person name="Barry K."/>
            <person name="Battaglia E."/>
            <person name="Bayram O."/>
            <person name="Benocci T."/>
            <person name="Braus-Stromeyer S.A."/>
            <person name="Caldana C."/>
            <person name="Canovas D."/>
            <person name="Cerqueira G.C."/>
            <person name="Chen F."/>
            <person name="Chen W."/>
            <person name="Choi C."/>
            <person name="Clum A."/>
            <person name="Dos Santos R.A."/>
            <person name="Damasio A.R."/>
            <person name="Diallinas G."/>
            <person name="Emri T."/>
            <person name="Fekete E."/>
            <person name="Flipphi M."/>
            <person name="Freyberg S."/>
            <person name="Gallo A."/>
            <person name="Gournas C."/>
            <person name="Habgood R."/>
            <person name="Hainaut M."/>
            <person name="Harispe M.L."/>
            <person name="Henrissat B."/>
            <person name="Hilden K.S."/>
            <person name="Hope R."/>
            <person name="Hossain A."/>
            <person name="Karabika E."/>
            <person name="Karaffa L."/>
            <person name="Karanyi Z."/>
            <person name="Krasevec N."/>
            <person name="Kuo A."/>
            <person name="Kusch H."/>
            <person name="LaButti K."/>
            <person name="Lagendijk E.L."/>
            <person name="Lapidus A."/>
            <person name="Levasseur A."/>
            <person name="Lindquist E."/>
            <person name="Lipzen A."/>
            <person name="Logrieco A.F."/>
            <person name="MacCabe A."/>
            <person name="Maekelae M.R."/>
            <person name="Malavazi I."/>
            <person name="Melin P."/>
            <person name="Meyer V."/>
            <person name="Mielnichuk N."/>
            <person name="Miskei M."/>
            <person name="Molnar A.P."/>
            <person name="Mule G."/>
            <person name="Ngan C.Y."/>
            <person name="Orejas M."/>
            <person name="Orosz E."/>
            <person name="Ouedraogo J.P."/>
            <person name="Overkamp K.M."/>
            <person name="Park H.-S."/>
            <person name="Perrone G."/>
            <person name="Piumi F."/>
            <person name="Punt P.J."/>
            <person name="Ram A.F."/>
            <person name="Ramon A."/>
            <person name="Rauscher S."/>
            <person name="Record E."/>
            <person name="Riano-Pachon D.M."/>
            <person name="Robert V."/>
            <person name="Roehrig J."/>
            <person name="Ruller R."/>
            <person name="Salamov A."/>
            <person name="Salih N.S."/>
            <person name="Samson R.A."/>
            <person name="Sandor E."/>
            <person name="Sanguinetti M."/>
            <person name="Schuetze T."/>
            <person name="Sepcic K."/>
            <person name="Shelest E."/>
            <person name="Sherlock G."/>
            <person name="Sophianopoulou V."/>
            <person name="Squina F.M."/>
            <person name="Sun H."/>
            <person name="Susca A."/>
            <person name="Todd R.B."/>
            <person name="Tsang A."/>
            <person name="Unkles S.E."/>
            <person name="van de Wiele N."/>
            <person name="van Rossen-Uffink D."/>
            <person name="Oliveira J.V."/>
            <person name="Vesth T.C."/>
            <person name="Visser J."/>
            <person name="Yu J.-H."/>
            <person name="Zhou M."/>
            <person name="Andersen M.R."/>
            <person name="Archer D.B."/>
            <person name="Baker S.E."/>
            <person name="Benoit I."/>
            <person name="Brakhage A.A."/>
            <person name="Braus G.H."/>
            <person name="Fischer R."/>
            <person name="Frisvad J.C."/>
            <person name="Goldman G.H."/>
            <person name="Houbraken J."/>
            <person name="Oakley B."/>
            <person name="Pocsi I."/>
            <person name="Scazzocchio C."/>
            <person name="Seiboth B."/>
            <person name="vanKuyk P.A."/>
            <person name="Wortman J."/>
            <person name="Dyer P.S."/>
            <person name="Grigoriev I.V."/>
        </authorList>
    </citation>
    <scope>NUCLEOTIDE SEQUENCE [LARGE SCALE GENOMIC DNA]</scope>
    <source>
        <strain evidence="2">CBS 516.65</strain>
    </source>
</reference>
<dbReference type="STRING" id="1160497.A0A1L9VVV9"/>
<sequence length="237" mass="26671">MAKATPLCYKHTSQGLASSAISYFLDDRIAELTSQQETLMAYKEGLFESETLISNEDFQAELQAVVEAIALRTRDLRILSGQRRLVEQYLETDTHAKGSRGKEPALEFLEMAYTSSTRFVHGDGDQPADIYISGLLVTYLYAKMIRNTAFASTTGSFNEFWPLSGKYLGWSILRSLARDLSGLELPLSLVSHTFSDMLVSDLGADIIGTTLAVEMHRTMTESNKRWERRDDEDEDEE</sequence>
<name>A0A1L9VVV9_ASPGL</name>
<evidence type="ECO:0000313" key="2">
    <source>
        <dbReference type="Proteomes" id="UP000184300"/>
    </source>
</evidence>